<keyword evidence="3" id="KW-1185">Reference proteome</keyword>
<dbReference type="InterPro" id="IPR009288">
    <property type="entry name" value="AIG2-like_dom"/>
</dbReference>
<organism evidence="2 3">
    <name type="scientific">Mesoterricola silvestris</name>
    <dbReference type="NCBI Taxonomy" id="2927979"/>
    <lineage>
        <taxon>Bacteria</taxon>
        <taxon>Pseudomonadati</taxon>
        <taxon>Acidobacteriota</taxon>
        <taxon>Holophagae</taxon>
        <taxon>Holophagales</taxon>
        <taxon>Holophagaceae</taxon>
        <taxon>Mesoterricola</taxon>
    </lineage>
</organism>
<evidence type="ECO:0000313" key="3">
    <source>
        <dbReference type="Proteomes" id="UP001238179"/>
    </source>
</evidence>
<sequence length="145" mass="15752">MEADGVFVYGALREGGRAHSWLLRTNPEGLTGAHVPGRLFHLPAHGIPALVPGDEPPLGPPGPGWVAGEFAGYEDEASLASALEDLDQVEDVEGGLFERRVIPVVLDSGHRFGAWVYVFPPDRLTRLEREGVELPTGDWKEYLGE</sequence>
<evidence type="ECO:0000313" key="2">
    <source>
        <dbReference type="EMBL" id="BDU70833.1"/>
    </source>
</evidence>
<proteinExistence type="predicted"/>
<accession>A0AA48H2Q5</accession>
<gene>
    <name evidence="2" type="ORF">METEAL_00070</name>
</gene>
<dbReference type="InterPro" id="IPR036568">
    <property type="entry name" value="GGCT-like_sf"/>
</dbReference>
<feature type="domain" description="Gamma-glutamylcyclotransferase AIG2-like" evidence="1">
    <location>
        <begin position="6"/>
        <end position="140"/>
    </location>
</feature>
<reference evidence="3" key="1">
    <citation type="journal article" date="2023" name="Int. J. Syst. Evol. Microbiol.">
        <title>Mesoterricola silvestris gen. nov., sp. nov., Mesoterricola sediminis sp. nov., Geothrix oryzae sp. nov., Geothrix edaphica sp. nov., Geothrix rubra sp. nov., and Geothrix limicola sp. nov., six novel members of Acidobacteriota isolated from soils.</title>
        <authorList>
            <person name="Itoh H."/>
            <person name="Sugisawa Y."/>
            <person name="Mise K."/>
            <person name="Xu Z."/>
            <person name="Kuniyasu M."/>
            <person name="Ushijima N."/>
            <person name="Kawano K."/>
            <person name="Kobayashi E."/>
            <person name="Shiratori Y."/>
            <person name="Masuda Y."/>
            <person name="Senoo K."/>
        </authorList>
    </citation>
    <scope>NUCLEOTIDE SEQUENCE [LARGE SCALE GENOMIC DNA]</scope>
    <source>
        <strain evidence="3">W79</strain>
    </source>
</reference>
<name>A0AA48H2Q5_9BACT</name>
<dbReference type="InterPro" id="IPR013024">
    <property type="entry name" value="GGCT-like"/>
</dbReference>
<dbReference type="KEGG" id="msil:METEAL_00070"/>
<dbReference type="AlphaFoldDB" id="A0AA48H2Q5"/>
<evidence type="ECO:0000259" key="1">
    <source>
        <dbReference type="Pfam" id="PF06094"/>
    </source>
</evidence>
<dbReference type="Pfam" id="PF06094">
    <property type="entry name" value="GGACT"/>
    <property type="match status" value="1"/>
</dbReference>
<dbReference type="SUPFAM" id="SSF110857">
    <property type="entry name" value="Gamma-glutamyl cyclotransferase-like"/>
    <property type="match status" value="1"/>
</dbReference>
<dbReference type="Proteomes" id="UP001238179">
    <property type="component" value="Chromosome"/>
</dbReference>
<dbReference type="RefSeq" id="WP_316413730.1">
    <property type="nucleotide sequence ID" value="NZ_AP027080.1"/>
</dbReference>
<dbReference type="Gene3D" id="3.10.490.10">
    <property type="entry name" value="Gamma-glutamyl cyclotransferase-like"/>
    <property type="match status" value="1"/>
</dbReference>
<dbReference type="CDD" id="cd06661">
    <property type="entry name" value="GGCT_like"/>
    <property type="match status" value="1"/>
</dbReference>
<dbReference type="EMBL" id="AP027080">
    <property type="protein sequence ID" value="BDU70833.1"/>
    <property type="molecule type" value="Genomic_DNA"/>
</dbReference>
<protein>
    <recommendedName>
        <fullName evidence="1">Gamma-glutamylcyclotransferase AIG2-like domain-containing protein</fullName>
    </recommendedName>
</protein>